<organism evidence="1 2">
    <name type="scientific">Gordonia rubripertincta NBRC 101908</name>
    <dbReference type="NCBI Taxonomy" id="1077975"/>
    <lineage>
        <taxon>Bacteria</taxon>
        <taxon>Bacillati</taxon>
        <taxon>Actinomycetota</taxon>
        <taxon>Actinomycetes</taxon>
        <taxon>Mycobacteriales</taxon>
        <taxon>Gordoniaceae</taxon>
        <taxon>Gordonia</taxon>
    </lineage>
</organism>
<evidence type="ECO:0000313" key="2">
    <source>
        <dbReference type="Proteomes" id="UP000010744"/>
    </source>
</evidence>
<name>A0ABQ0HS41_GORRU</name>
<dbReference type="EMBL" id="BAHB01000053">
    <property type="protein sequence ID" value="GAB85096.1"/>
    <property type="molecule type" value="Genomic_DNA"/>
</dbReference>
<keyword evidence="2" id="KW-1185">Reference proteome</keyword>
<accession>A0ABQ0HS41</accession>
<dbReference type="Proteomes" id="UP000010744">
    <property type="component" value="Unassembled WGS sequence"/>
</dbReference>
<evidence type="ECO:0000313" key="1">
    <source>
        <dbReference type="EMBL" id="GAB85096.1"/>
    </source>
</evidence>
<gene>
    <name evidence="1" type="ORF">GORBP_053_00800</name>
</gene>
<sequence length="82" mass="8975">MPWLARIARYSGSERPACRMNHTGRRDGVPPVAAATSGRCDRWTRVPVTFDITAYSAMFDDLTRPGLPGSTLAGAGPHFWGR</sequence>
<comment type="caution">
    <text evidence="1">The sequence shown here is derived from an EMBL/GenBank/DDBJ whole genome shotgun (WGS) entry which is preliminary data.</text>
</comment>
<proteinExistence type="predicted"/>
<reference evidence="1 2" key="1">
    <citation type="submission" date="2012-08" db="EMBL/GenBank/DDBJ databases">
        <title>Whole genome shotgun sequence of Gordonia rubripertincta NBRC 101908.</title>
        <authorList>
            <person name="Takarada H."/>
            <person name="Hosoyama A."/>
            <person name="Tsuchikane K."/>
            <person name="Katsumata H."/>
            <person name="Baba S."/>
            <person name="Ohji S."/>
            <person name="Yamazaki S."/>
            <person name="Fujita N."/>
        </authorList>
    </citation>
    <scope>NUCLEOTIDE SEQUENCE [LARGE SCALE GENOMIC DNA]</scope>
    <source>
        <strain evidence="1 2">NBRC 101908</strain>
    </source>
</reference>
<protein>
    <submittedName>
        <fullName evidence="1">Uncharacterized protein</fullName>
    </submittedName>
</protein>